<comment type="caution">
    <text evidence="3">The sequence shown here is derived from an EMBL/GenBank/DDBJ whole genome shotgun (WGS) entry which is preliminary data.</text>
</comment>
<organism evidence="3 4">
    <name type="scientific">Clostridium aestuarii</name>
    <dbReference type="NCBI Taxonomy" id="338193"/>
    <lineage>
        <taxon>Bacteria</taxon>
        <taxon>Bacillati</taxon>
        <taxon>Bacillota</taxon>
        <taxon>Clostridia</taxon>
        <taxon>Eubacteriales</taxon>
        <taxon>Clostridiaceae</taxon>
        <taxon>Clostridium</taxon>
    </lineage>
</organism>
<dbReference type="Proteomes" id="UP001078443">
    <property type="component" value="Unassembled WGS sequence"/>
</dbReference>
<evidence type="ECO:0000256" key="1">
    <source>
        <dbReference type="SAM" id="SignalP"/>
    </source>
</evidence>
<name>A0ABT4D0Y6_9CLOT</name>
<accession>A0ABT4D0Y6</accession>
<dbReference type="EMBL" id="JAPQER010000004">
    <property type="protein sequence ID" value="MCY6484903.1"/>
    <property type="molecule type" value="Genomic_DNA"/>
</dbReference>
<feature type="domain" description="DUF4825" evidence="2">
    <location>
        <begin position="44"/>
        <end position="153"/>
    </location>
</feature>
<keyword evidence="4" id="KW-1185">Reference proteome</keyword>
<gene>
    <name evidence="3" type="ORF">OW763_11175</name>
</gene>
<proteinExistence type="predicted"/>
<feature type="signal peptide" evidence="1">
    <location>
        <begin position="1"/>
        <end position="21"/>
    </location>
</feature>
<dbReference type="InterPro" id="IPR032250">
    <property type="entry name" value="DUF4825"/>
</dbReference>
<evidence type="ECO:0000259" key="2">
    <source>
        <dbReference type="Pfam" id="PF16107"/>
    </source>
</evidence>
<feature type="chain" id="PRO_5046196125" evidence="1">
    <location>
        <begin position="22"/>
        <end position="208"/>
    </location>
</feature>
<evidence type="ECO:0000313" key="4">
    <source>
        <dbReference type="Proteomes" id="UP001078443"/>
    </source>
</evidence>
<dbReference type="Pfam" id="PF16107">
    <property type="entry name" value="DUF4825"/>
    <property type="match status" value="1"/>
</dbReference>
<sequence>MKKIFALAAVLILIFSFYVNAKSNKINKSDSESIQGQEINISRLLDSKNTYVGNINEVSNILWNLPGDRFKKGILLQTKNEPYGIEVNYGLNDKEKNELNDEEKAYLEKRKKELNEYWTDENTKKVFLNNATTLFILVKNVDRVKFNLDAKNKCSFSISRKELEEFYGKDLRKYVENIKLWEKEVLENTINSDKKIEGFFKSHEIICK</sequence>
<keyword evidence="1" id="KW-0732">Signal</keyword>
<protein>
    <submittedName>
        <fullName evidence="3">DUF4825 domain-containing protein</fullName>
    </submittedName>
</protein>
<dbReference type="RefSeq" id="WP_268041226.1">
    <property type="nucleotide sequence ID" value="NZ_JAPQER010000004.1"/>
</dbReference>
<evidence type="ECO:0000313" key="3">
    <source>
        <dbReference type="EMBL" id="MCY6484903.1"/>
    </source>
</evidence>
<reference evidence="3" key="1">
    <citation type="submission" date="2022-12" db="EMBL/GenBank/DDBJ databases">
        <authorList>
            <person name="Wang J."/>
        </authorList>
    </citation>
    <scope>NUCLEOTIDE SEQUENCE</scope>
    <source>
        <strain evidence="3">HY-45-18</strain>
    </source>
</reference>